<accession>A0A7X5N595</accession>
<dbReference type="AlphaFoldDB" id="A0A7X5N595"/>
<dbReference type="Gene3D" id="3.30.230.10">
    <property type="match status" value="1"/>
</dbReference>
<dbReference type="GO" id="GO:0004176">
    <property type="term" value="F:ATP-dependent peptidase activity"/>
    <property type="evidence" value="ECO:0007669"/>
    <property type="project" value="InterPro"/>
</dbReference>
<dbReference type="InterPro" id="IPR014721">
    <property type="entry name" value="Ribsml_uS5_D2-typ_fold_subgr"/>
</dbReference>
<dbReference type="GO" id="GO:0006508">
    <property type="term" value="P:proteolysis"/>
    <property type="evidence" value="ECO:0007669"/>
    <property type="project" value="InterPro"/>
</dbReference>
<evidence type="ECO:0000256" key="1">
    <source>
        <dbReference type="PROSITE-ProRule" id="PRU01122"/>
    </source>
</evidence>
<dbReference type="GO" id="GO:0005524">
    <property type="term" value="F:ATP binding"/>
    <property type="evidence" value="ECO:0007669"/>
    <property type="project" value="InterPro"/>
</dbReference>
<dbReference type="Proteomes" id="UP000471082">
    <property type="component" value="Unassembled WGS sequence"/>
</dbReference>
<protein>
    <submittedName>
        <fullName evidence="3">Endopeptidase La</fullName>
    </submittedName>
</protein>
<dbReference type="EMBL" id="JAAGYU010002042">
    <property type="protein sequence ID" value="NEL80909.1"/>
    <property type="molecule type" value="Genomic_DNA"/>
</dbReference>
<gene>
    <name evidence="3" type="ORF">G3W61_32170</name>
</gene>
<evidence type="ECO:0000313" key="4">
    <source>
        <dbReference type="Proteomes" id="UP000471082"/>
    </source>
</evidence>
<dbReference type="SUPFAM" id="SSF54211">
    <property type="entry name" value="Ribosomal protein S5 domain 2-like"/>
    <property type="match status" value="1"/>
</dbReference>
<dbReference type="Pfam" id="PF05362">
    <property type="entry name" value="Lon_C"/>
    <property type="match status" value="1"/>
</dbReference>
<dbReference type="PRINTS" id="PR00830">
    <property type="entry name" value="ENDOLAPTASE"/>
</dbReference>
<proteinExistence type="predicted"/>
<evidence type="ECO:0000313" key="3">
    <source>
        <dbReference type="EMBL" id="NEL80909.1"/>
    </source>
</evidence>
<evidence type="ECO:0000259" key="2">
    <source>
        <dbReference type="PROSITE" id="PS51786"/>
    </source>
</evidence>
<feature type="non-terminal residue" evidence="3">
    <location>
        <position position="1"/>
    </location>
</feature>
<dbReference type="InterPro" id="IPR020568">
    <property type="entry name" value="Ribosomal_Su5_D2-typ_SF"/>
</dbReference>
<dbReference type="InterPro" id="IPR008269">
    <property type="entry name" value="Lon_proteolytic"/>
</dbReference>
<name>A0A7X5N595_XANPE</name>
<dbReference type="PANTHER" id="PTHR10046">
    <property type="entry name" value="ATP DEPENDENT LON PROTEASE FAMILY MEMBER"/>
    <property type="match status" value="1"/>
</dbReference>
<comment type="caution">
    <text evidence="3">The sequence shown here is derived from an EMBL/GenBank/DDBJ whole genome shotgun (WGS) entry which is preliminary data.</text>
</comment>
<feature type="non-terminal residue" evidence="3">
    <location>
        <position position="96"/>
    </location>
</feature>
<comment type="caution">
    <text evidence="1">Lacks conserved residue(s) required for the propagation of feature annotation.</text>
</comment>
<dbReference type="InterPro" id="IPR027065">
    <property type="entry name" value="Lon_Prtase"/>
</dbReference>
<feature type="domain" description="Lon proteolytic" evidence="2">
    <location>
        <begin position="1"/>
        <end position="93"/>
    </location>
</feature>
<dbReference type="PROSITE" id="PS51786">
    <property type="entry name" value="LON_PROTEOLYTIC"/>
    <property type="match status" value="1"/>
</dbReference>
<dbReference type="GO" id="GO:0030163">
    <property type="term" value="P:protein catabolic process"/>
    <property type="evidence" value="ECO:0007669"/>
    <property type="project" value="InterPro"/>
</dbReference>
<sequence>GIAMVTSLVSVLTKVPIRADVAMTGEITLRGRVSAIGGLKEKLLAALRGGIRTVLIPDENRKDLADIPANVTRDLKIVPVKWIDEVLDLALERPLA</sequence>
<reference evidence="3 4" key="1">
    <citation type="submission" date="2019-11" db="EMBL/GenBank/DDBJ databases">
        <title>Genome-resolved metagenomics to study the prevalence of co-infection and intraspecific heterogeneity among plant pathogen metapopulations.</title>
        <authorList>
            <person name="Newberry E."/>
            <person name="Bhandari R."/>
            <person name="Kemble J."/>
            <person name="Sikora E."/>
            <person name="Potnis N."/>
        </authorList>
    </citation>
    <scope>NUCLEOTIDE SEQUENCE [LARGE SCALE GENOMIC DNA]</scope>
    <source>
        <strain evidence="3">Xp_Tom_Tuscaloosa_18b</strain>
    </source>
</reference>
<organism evidence="3 4">
    <name type="scientific">Xanthomonas perforans</name>
    <dbReference type="NCBI Taxonomy" id="442694"/>
    <lineage>
        <taxon>Bacteria</taxon>
        <taxon>Pseudomonadati</taxon>
        <taxon>Pseudomonadota</taxon>
        <taxon>Gammaproteobacteria</taxon>
        <taxon>Lysobacterales</taxon>
        <taxon>Lysobacteraceae</taxon>
        <taxon>Xanthomonas</taxon>
    </lineage>
</organism>
<dbReference type="GO" id="GO:0004252">
    <property type="term" value="F:serine-type endopeptidase activity"/>
    <property type="evidence" value="ECO:0007669"/>
    <property type="project" value="InterPro"/>
</dbReference>